<dbReference type="STRING" id="225004.SAMN02745152_00437"/>
<organism evidence="1 2">
    <name type="scientific">Treponema berlinense</name>
    <dbReference type="NCBI Taxonomy" id="225004"/>
    <lineage>
        <taxon>Bacteria</taxon>
        <taxon>Pseudomonadati</taxon>
        <taxon>Spirochaetota</taxon>
        <taxon>Spirochaetia</taxon>
        <taxon>Spirochaetales</taxon>
        <taxon>Treponemataceae</taxon>
        <taxon>Treponema</taxon>
    </lineage>
</organism>
<dbReference type="EMBL" id="FUXC01000002">
    <property type="protein sequence ID" value="SJZ51249.1"/>
    <property type="molecule type" value="Genomic_DNA"/>
</dbReference>
<protein>
    <submittedName>
        <fullName evidence="1">V/A-type H+-transporting ATPase subunit E</fullName>
    </submittedName>
</protein>
<dbReference type="AlphaFoldDB" id="A0A1T4L937"/>
<proteinExistence type="predicted"/>
<accession>A0A1T4L937</accession>
<dbReference type="RefSeq" id="WP_078930198.1">
    <property type="nucleotide sequence ID" value="NZ_FUXC01000002.1"/>
</dbReference>
<dbReference type="Proteomes" id="UP000190395">
    <property type="component" value="Unassembled WGS sequence"/>
</dbReference>
<evidence type="ECO:0000313" key="1">
    <source>
        <dbReference type="EMBL" id="SJZ51249.1"/>
    </source>
</evidence>
<dbReference type="GeneID" id="303366707"/>
<gene>
    <name evidence="1" type="ORF">SAMN02745152_00437</name>
</gene>
<evidence type="ECO:0000313" key="2">
    <source>
        <dbReference type="Proteomes" id="UP000190395"/>
    </source>
</evidence>
<dbReference type="OrthoDB" id="361972at2"/>
<name>A0A1T4L937_9SPIR</name>
<keyword evidence="2" id="KW-1185">Reference proteome</keyword>
<reference evidence="1 2" key="1">
    <citation type="submission" date="2017-02" db="EMBL/GenBank/DDBJ databases">
        <authorList>
            <person name="Peterson S.W."/>
        </authorList>
    </citation>
    <scope>NUCLEOTIDE SEQUENCE [LARGE SCALE GENOMIC DNA]</scope>
    <source>
        <strain evidence="1 2">ATCC BAA-909</strain>
    </source>
</reference>
<sequence length="214" mass="24348">MEELRSTEILDKEIEADARKKAAKIVAKAESEAKSIIEGVDERVKKAVEEKSAVYKNKLSLLEKNADAYIPLEKERFLVAFYDEQVCKAMNEYFNSIGKEKRLSLLENKLEKCKFALENKKIAVSYFGGLEEADARKVVEKAFAKNITGYESIQFEKSGEEAVKGNEIHEGMILKSDEKNSVIVRLTMDELVRELKDKYSYELSSTLFGGRLPE</sequence>